<feature type="binding site" evidence="5">
    <location>
        <position position="170"/>
    </location>
    <ligand>
        <name>S-adenosyl-L-methionine</name>
        <dbReference type="ChEBI" id="CHEBI:59789"/>
    </ligand>
</feature>
<dbReference type="NCBIfam" id="TIGR00536">
    <property type="entry name" value="hemK_fam"/>
    <property type="match status" value="1"/>
</dbReference>
<dbReference type="PANTHER" id="PTHR18895">
    <property type="entry name" value="HEMK METHYLTRANSFERASE"/>
    <property type="match status" value="1"/>
</dbReference>
<evidence type="ECO:0000259" key="6">
    <source>
        <dbReference type="Pfam" id="PF05175"/>
    </source>
</evidence>
<reference evidence="8" key="2">
    <citation type="submission" date="2020-09" db="EMBL/GenBank/DDBJ databases">
        <authorList>
            <person name="Sun Q."/>
            <person name="Kim S."/>
        </authorList>
    </citation>
    <scope>NUCLEOTIDE SEQUENCE</scope>
    <source>
        <strain evidence="8">KCTC 42249</strain>
    </source>
</reference>
<evidence type="ECO:0000256" key="2">
    <source>
        <dbReference type="ARBA" id="ARBA00022679"/>
    </source>
</evidence>
<gene>
    <name evidence="5 8" type="primary">prmC</name>
    <name evidence="8" type="ORF">GCM10016234_30310</name>
</gene>
<evidence type="ECO:0000256" key="3">
    <source>
        <dbReference type="ARBA" id="ARBA00022691"/>
    </source>
</evidence>
<evidence type="ECO:0000256" key="5">
    <source>
        <dbReference type="HAMAP-Rule" id="MF_02126"/>
    </source>
</evidence>
<feature type="binding site" evidence="5">
    <location>
        <position position="184"/>
    </location>
    <ligand>
        <name>S-adenosyl-L-methionine</name>
        <dbReference type="ChEBI" id="CHEBI:59789"/>
    </ligand>
</feature>
<dbReference type="Gene3D" id="1.10.8.10">
    <property type="entry name" value="DNA helicase RuvA subunit, C-terminal domain"/>
    <property type="match status" value="1"/>
</dbReference>
<dbReference type="GO" id="GO:0032259">
    <property type="term" value="P:methylation"/>
    <property type="evidence" value="ECO:0007669"/>
    <property type="project" value="UniProtKB-KW"/>
</dbReference>
<dbReference type="InterPro" id="IPR029063">
    <property type="entry name" value="SAM-dependent_MTases_sf"/>
</dbReference>
<dbReference type="SUPFAM" id="SSF53335">
    <property type="entry name" value="S-adenosyl-L-methionine-dependent methyltransferases"/>
    <property type="match status" value="1"/>
</dbReference>
<dbReference type="CDD" id="cd02440">
    <property type="entry name" value="AdoMet_MTases"/>
    <property type="match status" value="1"/>
</dbReference>
<evidence type="ECO:0000313" key="9">
    <source>
        <dbReference type="Proteomes" id="UP000630142"/>
    </source>
</evidence>
<comment type="similarity">
    <text evidence="5">Belongs to the protein N5-glutamine methyltransferase family. PrmC subfamily.</text>
</comment>
<dbReference type="Pfam" id="PF05175">
    <property type="entry name" value="MTS"/>
    <property type="match status" value="1"/>
</dbReference>
<reference evidence="8" key="1">
    <citation type="journal article" date="2014" name="Int. J. Syst. Evol. Microbiol.">
        <title>Complete genome sequence of Corynebacterium casei LMG S-19264T (=DSM 44701T), isolated from a smear-ripened cheese.</title>
        <authorList>
            <consortium name="US DOE Joint Genome Institute (JGI-PGF)"/>
            <person name="Walter F."/>
            <person name="Albersmeier A."/>
            <person name="Kalinowski J."/>
            <person name="Ruckert C."/>
        </authorList>
    </citation>
    <scope>NUCLEOTIDE SEQUENCE</scope>
    <source>
        <strain evidence="8">KCTC 42249</strain>
    </source>
</reference>
<feature type="domain" description="Release factor glutamine methyltransferase N-terminal" evidence="7">
    <location>
        <begin position="4"/>
        <end position="69"/>
    </location>
</feature>
<dbReference type="InterPro" id="IPR050320">
    <property type="entry name" value="N5-glutamine_MTase"/>
</dbReference>
<comment type="function">
    <text evidence="5">Methylates the class 1 translation termination release factors RF1/PrfA and RF2/PrfB on the glutamine residue of the universally conserved GGQ motif.</text>
</comment>
<dbReference type="EMBL" id="BMZQ01000002">
    <property type="protein sequence ID" value="GHD19084.1"/>
    <property type="molecule type" value="Genomic_DNA"/>
</dbReference>
<dbReference type="Pfam" id="PF17827">
    <property type="entry name" value="PrmC_N"/>
    <property type="match status" value="1"/>
</dbReference>
<dbReference type="AlphaFoldDB" id="A0A8J3DTK2"/>
<dbReference type="GO" id="GO:0003676">
    <property type="term" value="F:nucleic acid binding"/>
    <property type="evidence" value="ECO:0007669"/>
    <property type="project" value="InterPro"/>
</dbReference>
<keyword evidence="3 5" id="KW-0949">S-adenosyl-L-methionine</keyword>
<evidence type="ECO:0000256" key="4">
    <source>
        <dbReference type="ARBA" id="ARBA00048391"/>
    </source>
</evidence>
<protein>
    <recommendedName>
        <fullName evidence="5">Release factor glutamine methyltransferase</fullName>
        <shortName evidence="5">RF MTase</shortName>
        <ecNumber evidence="5">2.1.1.297</ecNumber>
    </recommendedName>
    <alternativeName>
        <fullName evidence="5">N5-glutamine methyltransferase PrmC</fullName>
    </alternativeName>
    <alternativeName>
        <fullName evidence="5">Protein-(glutamine-N5) MTase PrmC</fullName>
    </alternativeName>
    <alternativeName>
        <fullName evidence="5">Protein-glutamine N-methyltransferase PrmC</fullName>
    </alternativeName>
</protein>
<dbReference type="PANTHER" id="PTHR18895:SF74">
    <property type="entry name" value="MTRF1L RELEASE FACTOR GLUTAMINE METHYLTRANSFERASE"/>
    <property type="match status" value="1"/>
</dbReference>
<keyword evidence="1 5" id="KW-0489">Methyltransferase</keyword>
<comment type="caution">
    <text evidence="8">The sequence shown here is derived from an EMBL/GenBank/DDBJ whole genome shotgun (WGS) entry which is preliminary data.</text>
</comment>
<evidence type="ECO:0000313" key="8">
    <source>
        <dbReference type="EMBL" id="GHD19084.1"/>
    </source>
</evidence>
<dbReference type="InterPro" id="IPR007848">
    <property type="entry name" value="Small_mtfrase_dom"/>
</dbReference>
<keyword evidence="9" id="KW-1185">Reference proteome</keyword>
<dbReference type="Gene3D" id="3.40.50.150">
    <property type="entry name" value="Vaccinia Virus protein VP39"/>
    <property type="match status" value="1"/>
</dbReference>
<feature type="binding site" evidence="5">
    <location>
        <begin position="118"/>
        <end position="122"/>
    </location>
    <ligand>
        <name>S-adenosyl-L-methionine</name>
        <dbReference type="ChEBI" id="CHEBI:59789"/>
    </ligand>
</feature>
<dbReference type="InterPro" id="IPR019874">
    <property type="entry name" value="RF_methyltr_PrmC"/>
</dbReference>
<feature type="binding site" evidence="5">
    <location>
        <begin position="184"/>
        <end position="187"/>
    </location>
    <ligand>
        <name>substrate</name>
    </ligand>
</feature>
<evidence type="ECO:0000256" key="1">
    <source>
        <dbReference type="ARBA" id="ARBA00022603"/>
    </source>
</evidence>
<keyword evidence="2 5" id="KW-0808">Transferase</keyword>
<dbReference type="PROSITE" id="PS00092">
    <property type="entry name" value="N6_MTASE"/>
    <property type="match status" value="1"/>
</dbReference>
<dbReference type="NCBIfam" id="TIGR03534">
    <property type="entry name" value="RF_mod_PrmC"/>
    <property type="match status" value="1"/>
</dbReference>
<evidence type="ECO:0000259" key="7">
    <source>
        <dbReference type="Pfam" id="PF17827"/>
    </source>
</evidence>
<dbReference type="Proteomes" id="UP000630142">
    <property type="component" value="Unassembled WGS sequence"/>
</dbReference>
<organism evidence="8 9">
    <name type="scientific">Tianweitania populi</name>
    <dbReference type="NCBI Taxonomy" id="1607949"/>
    <lineage>
        <taxon>Bacteria</taxon>
        <taxon>Pseudomonadati</taxon>
        <taxon>Pseudomonadota</taxon>
        <taxon>Alphaproteobacteria</taxon>
        <taxon>Hyphomicrobiales</taxon>
        <taxon>Phyllobacteriaceae</taxon>
        <taxon>Tianweitania</taxon>
    </lineage>
</organism>
<dbReference type="InterPro" id="IPR004556">
    <property type="entry name" value="HemK-like"/>
</dbReference>
<feature type="binding site" evidence="5">
    <location>
        <position position="141"/>
    </location>
    <ligand>
        <name>S-adenosyl-L-methionine</name>
        <dbReference type="ChEBI" id="CHEBI:59789"/>
    </ligand>
</feature>
<sequence length="280" mass="30184">MRALRDALRAADIEGADFDARLLLEHVTGWSALDLVRDPNRALTMEQARALDAFQARRLQGEPVHRIIGYRDFHGLRFNLSPDTLEPRPDTEILVDAVAPWLRRRIETTGGCRLLDLGTGSGAIAVSLLKEVAGLLAVGTDLSAGALEAASGNAHINGVADRFETVRSDWFADVTGCFDAIVSNPPYIAHGEIDGLSRDVRDHDPMRALDGGEDGLDAYRAIAEGAGSFLSATGIIGLEIGWDQKSSVSAIFEEAGHALIDARKDYGGNDRVLVFRPDQA</sequence>
<dbReference type="InterPro" id="IPR002052">
    <property type="entry name" value="DNA_methylase_N6_adenine_CS"/>
</dbReference>
<dbReference type="GO" id="GO:0102559">
    <property type="term" value="F:peptide chain release factor N(5)-glutamine methyltransferase activity"/>
    <property type="evidence" value="ECO:0007669"/>
    <property type="project" value="UniProtKB-EC"/>
</dbReference>
<dbReference type="HAMAP" id="MF_02126">
    <property type="entry name" value="RF_methyltr_PrmC"/>
    <property type="match status" value="1"/>
</dbReference>
<accession>A0A8J3DTK2</accession>
<proteinExistence type="inferred from homology"/>
<comment type="catalytic activity">
    <reaction evidence="4 5">
        <text>L-glutaminyl-[peptide chain release factor] + S-adenosyl-L-methionine = N(5)-methyl-L-glutaminyl-[peptide chain release factor] + S-adenosyl-L-homocysteine + H(+)</text>
        <dbReference type="Rhea" id="RHEA:42896"/>
        <dbReference type="Rhea" id="RHEA-COMP:10271"/>
        <dbReference type="Rhea" id="RHEA-COMP:10272"/>
        <dbReference type="ChEBI" id="CHEBI:15378"/>
        <dbReference type="ChEBI" id="CHEBI:30011"/>
        <dbReference type="ChEBI" id="CHEBI:57856"/>
        <dbReference type="ChEBI" id="CHEBI:59789"/>
        <dbReference type="ChEBI" id="CHEBI:61891"/>
        <dbReference type="EC" id="2.1.1.297"/>
    </reaction>
</comment>
<feature type="domain" description="Methyltransferase small" evidence="6">
    <location>
        <begin position="101"/>
        <end position="192"/>
    </location>
</feature>
<dbReference type="EC" id="2.1.1.297" evidence="5"/>
<dbReference type="InterPro" id="IPR040758">
    <property type="entry name" value="PrmC_N"/>
</dbReference>
<name>A0A8J3DTK2_9HYPH</name>